<feature type="transmembrane region" description="Helical" evidence="7">
    <location>
        <begin position="111"/>
        <end position="130"/>
    </location>
</feature>
<dbReference type="eggNOG" id="COG1333">
    <property type="taxonomic scope" value="Bacteria"/>
</dbReference>
<dbReference type="GO" id="GO:0005886">
    <property type="term" value="C:plasma membrane"/>
    <property type="evidence" value="ECO:0007669"/>
    <property type="project" value="TreeGrafter"/>
</dbReference>
<feature type="transmembrane region" description="Helical" evidence="7">
    <location>
        <begin position="39"/>
        <end position="61"/>
    </location>
</feature>
<evidence type="ECO:0000256" key="5">
    <source>
        <dbReference type="ARBA" id="ARBA00023136"/>
    </source>
</evidence>
<feature type="transmembrane region" description="Helical" evidence="7">
    <location>
        <begin position="562"/>
        <end position="584"/>
    </location>
</feature>
<feature type="domain" description="Cytochrome c assembly protein" evidence="8">
    <location>
        <begin position="1002"/>
        <end position="1204"/>
    </location>
</feature>
<gene>
    <name evidence="10" type="ordered locus">Psta_4195</name>
</gene>
<dbReference type="InterPro" id="IPR045062">
    <property type="entry name" value="Cyt_c_biogenesis_CcsA/CcmC"/>
</dbReference>
<evidence type="ECO:0000256" key="4">
    <source>
        <dbReference type="ARBA" id="ARBA00022989"/>
    </source>
</evidence>
<feature type="transmembrane region" description="Helical" evidence="7">
    <location>
        <begin position="215"/>
        <end position="242"/>
    </location>
</feature>
<feature type="region of interest" description="Disordered" evidence="6">
    <location>
        <begin position="1"/>
        <end position="20"/>
    </location>
</feature>
<dbReference type="PANTHER" id="PTHR30071">
    <property type="entry name" value="HEME EXPORTER PROTEIN C"/>
    <property type="match status" value="1"/>
</dbReference>
<feature type="transmembrane region" description="Helical" evidence="7">
    <location>
        <begin position="1176"/>
        <end position="1196"/>
    </location>
</feature>
<evidence type="ECO:0000256" key="6">
    <source>
        <dbReference type="SAM" id="MobiDB-lite"/>
    </source>
</evidence>
<evidence type="ECO:0000259" key="8">
    <source>
        <dbReference type="Pfam" id="PF01578"/>
    </source>
</evidence>
<sequence>MSSTTTLPEQQSSSQRGSRTAPAENSISKYLWWVLEAAASLKLTVALLVYATFVVWIGTLAQTEADIWQVVDTYFHSIIMPVDFHFLLMIPKMAFPNLPIPELGQFVIPMPGGWIVGMLMIINLTAAHGIRFKVQTKGIELLTGLVVTAVGIVLTTLVVMLGNLAGGFQSLPWFSWSVVWYTLVLVSIIAWAAGAFYLGKWLVDKNASFTSTQWLFAGIWIGAEVLLPATLVYCAVAGVSLGNESLRILWQLLQGGFASIVLLVGCWLAFRKRAGVVLLHAGIGLMMLNELLVGRYAVEWQVFLPEGESANYFRDIRTTELAIITPKKDAEEDLVSVIPREILQQNLQVNKGLLEQKKEPQPIADPENLLPFDVAVVDYYNNADVRDVKPSEKTLATAGRGLRETIVPLDAAKGTDSDSSVDMAAAYVKILEKKTGKDLGTYMLSQFASEQANAERFAERVKTGDDEHQLFIRFRRAYQPYTVTLENVSKDDYLGSDTPRNYSSDIILRDPKLGVDEKVHIKMNDPLRYAGVTFYQSGYSKVMQGGKPTEATTLAVVYNRGWMIPYVACMIVATGMLAHFLIALGRFLARDLMPDVPVLATPVAPTLFASTKGKQKPKQREQELPAIAPTRQRDWPTIILCASVAVMFFAFIGSITRTKKPAADQFDLVSFGELPMAHRGRVKPLDTYARNTLRTLSMREQIKDKDGNTISATRWFLDTVTGADAALEYKIFRIDDFEILKLFGIKREKGNLYSAVQLRDNIGEFQKQSEAARKIKVDDRTPYQVNLLQLDQRLQAYMVMIRSFTPPNLPPFPSPELVRTDRQEAVRQFQNFQLAVSEQTELLKEMQPPLAIALTPSKDLDDKGRWTNYPEAFINSFFESQLTGKEPDAAVLQFETMLDSYRSGDVSKFNAALLQYKGGLSSKPPVDYKPAQTSFEAYFNQVSPFFYGWLVYLVVFVIALAAILFQSRALNSAAFTLLVLMFVLHTVSLLARIYISGRPPVTNLYSSAIFIGWGAVMFGIAIEMIYKIGVGNLVAAIMGYSTLQIAYQLAAGGDTIEVLQAVLDTQFWLATHVVCITLGYVATFVAGVIGVIYVVFGLATPVLQKDTRKDLGRMMYGVTCFAIFFSFVGTVLGGLWADDSWGRFWGWDPKENGALMIVLWNAVVLHARWDKMIADRGLAVVSILGNVVTAWSWFGVNELGVGLHSYGFTDGTMFRLVLFAISQFVLAALGCLPMHLWYSVAAENAPPAKSFSKA</sequence>
<feature type="domain" description="ResB-like" evidence="9">
    <location>
        <begin position="473"/>
        <end position="540"/>
    </location>
</feature>
<evidence type="ECO:0000256" key="1">
    <source>
        <dbReference type="ARBA" id="ARBA00004141"/>
    </source>
</evidence>
<feature type="transmembrane region" description="Helical" evidence="7">
    <location>
        <begin position="73"/>
        <end position="91"/>
    </location>
</feature>
<dbReference type="Pfam" id="PF05140">
    <property type="entry name" value="ResB"/>
    <property type="match status" value="1"/>
</dbReference>
<keyword evidence="4 7" id="KW-1133">Transmembrane helix</keyword>
<feature type="transmembrane region" description="Helical" evidence="7">
    <location>
        <begin position="1115"/>
        <end position="1137"/>
    </location>
</feature>
<dbReference type="GO" id="GO:0017004">
    <property type="term" value="P:cytochrome complex assembly"/>
    <property type="evidence" value="ECO:0007669"/>
    <property type="project" value="UniProtKB-KW"/>
</dbReference>
<feature type="transmembrane region" description="Helical" evidence="7">
    <location>
        <begin position="1070"/>
        <end position="1103"/>
    </location>
</feature>
<dbReference type="EMBL" id="CP001848">
    <property type="protein sequence ID" value="ADB18843.1"/>
    <property type="molecule type" value="Genomic_DNA"/>
</dbReference>
<organism evidence="10 11">
    <name type="scientific">Pirellula staleyi (strain ATCC 27377 / DSM 6068 / ICPB 4128)</name>
    <name type="common">Pirella staleyi</name>
    <dbReference type="NCBI Taxonomy" id="530564"/>
    <lineage>
        <taxon>Bacteria</taxon>
        <taxon>Pseudomonadati</taxon>
        <taxon>Planctomycetota</taxon>
        <taxon>Planctomycetia</taxon>
        <taxon>Pirellulales</taxon>
        <taxon>Pirellulaceae</taxon>
        <taxon>Pirellula</taxon>
    </lineage>
</organism>
<feature type="transmembrane region" description="Helical" evidence="7">
    <location>
        <begin position="1152"/>
        <end position="1169"/>
    </location>
</feature>
<keyword evidence="11" id="KW-1185">Reference proteome</keyword>
<name>D2R3Z4_PIRSD</name>
<feature type="transmembrane region" description="Helical" evidence="7">
    <location>
        <begin position="248"/>
        <end position="270"/>
    </location>
</feature>
<protein>
    <submittedName>
        <fullName evidence="10">Cytochrome c assembly protein</fullName>
    </submittedName>
</protein>
<dbReference type="PANTHER" id="PTHR30071:SF1">
    <property type="entry name" value="CYTOCHROME B_B6 PROTEIN-RELATED"/>
    <property type="match status" value="1"/>
</dbReference>
<feature type="transmembrane region" description="Helical" evidence="7">
    <location>
        <begin position="1007"/>
        <end position="1026"/>
    </location>
</feature>
<feature type="transmembrane region" description="Helical" evidence="7">
    <location>
        <begin position="635"/>
        <end position="655"/>
    </location>
</feature>
<dbReference type="GO" id="GO:0020037">
    <property type="term" value="F:heme binding"/>
    <property type="evidence" value="ECO:0007669"/>
    <property type="project" value="InterPro"/>
</dbReference>
<evidence type="ECO:0000313" key="10">
    <source>
        <dbReference type="EMBL" id="ADB18843.1"/>
    </source>
</evidence>
<feature type="transmembrane region" description="Helical" evidence="7">
    <location>
        <begin position="972"/>
        <end position="995"/>
    </location>
</feature>
<dbReference type="KEGG" id="psl:Psta_4195"/>
<dbReference type="HOGENOM" id="CLU_269707_0_0_0"/>
<proteinExistence type="predicted"/>
<evidence type="ECO:0000256" key="3">
    <source>
        <dbReference type="ARBA" id="ARBA00022748"/>
    </source>
</evidence>
<dbReference type="eggNOG" id="COG0755">
    <property type="taxonomic scope" value="Bacteria"/>
</dbReference>
<comment type="subcellular location">
    <subcellularLocation>
        <location evidence="1">Membrane</location>
        <topology evidence="1">Multi-pass membrane protein</topology>
    </subcellularLocation>
</comment>
<feature type="transmembrane region" description="Helical" evidence="7">
    <location>
        <begin position="178"/>
        <end position="203"/>
    </location>
</feature>
<feature type="transmembrane region" description="Helical" evidence="7">
    <location>
        <begin position="1033"/>
        <end position="1050"/>
    </location>
</feature>
<dbReference type="STRING" id="530564.Psta_4195"/>
<evidence type="ECO:0000259" key="9">
    <source>
        <dbReference type="Pfam" id="PF05140"/>
    </source>
</evidence>
<feature type="transmembrane region" description="Helical" evidence="7">
    <location>
        <begin position="946"/>
        <end position="965"/>
    </location>
</feature>
<dbReference type="InterPro" id="IPR007816">
    <property type="entry name" value="ResB-like_domain"/>
</dbReference>
<dbReference type="InterPro" id="IPR002541">
    <property type="entry name" value="Cyt_c_assembly"/>
</dbReference>
<keyword evidence="3" id="KW-0201">Cytochrome c-type biogenesis</keyword>
<accession>D2R3Z4</accession>
<dbReference type="OrthoDB" id="9814290at2"/>
<feature type="transmembrane region" description="Helical" evidence="7">
    <location>
        <begin position="1216"/>
        <end position="1238"/>
    </location>
</feature>
<reference evidence="10 11" key="1">
    <citation type="journal article" date="2009" name="Stand. Genomic Sci.">
        <title>Complete genome sequence of Pirellula staleyi type strain (ATCC 27377).</title>
        <authorList>
            <person name="Clum A."/>
            <person name="Tindall B.J."/>
            <person name="Sikorski J."/>
            <person name="Ivanova N."/>
            <person name="Mavrommatis K."/>
            <person name="Lucas S."/>
            <person name="Glavina del Rio T."/>
            <person name="Nolan M."/>
            <person name="Chen F."/>
            <person name="Tice H."/>
            <person name="Pitluck S."/>
            <person name="Cheng J.F."/>
            <person name="Chertkov O."/>
            <person name="Brettin T."/>
            <person name="Han C."/>
            <person name="Detter J.C."/>
            <person name="Kuske C."/>
            <person name="Bruce D."/>
            <person name="Goodwin L."/>
            <person name="Ovchinikova G."/>
            <person name="Pati A."/>
            <person name="Mikhailova N."/>
            <person name="Chen A."/>
            <person name="Palaniappan K."/>
            <person name="Land M."/>
            <person name="Hauser L."/>
            <person name="Chang Y.J."/>
            <person name="Jeffries C.D."/>
            <person name="Chain P."/>
            <person name="Rohde M."/>
            <person name="Goker M."/>
            <person name="Bristow J."/>
            <person name="Eisen J.A."/>
            <person name="Markowitz V."/>
            <person name="Hugenholtz P."/>
            <person name="Kyrpides N.C."/>
            <person name="Klenk H.P."/>
            <person name="Lapidus A."/>
        </authorList>
    </citation>
    <scope>NUCLEOTIDE SEQUENCE [LARGE SCALE GENOMIC DNA]</scope>
    <source>
        <strain evidence="11">ATCC 27377 / DSM 6068 / ICPB 4128</strain>
    </source>
</reference>
<keyword evidence="5 7" id="KW-0472">Membrane</keyword>
<keyword evidence="2 7" id="KW-0812">Transmembrane</keyword>
<feature type="transmembrane region" description="Helical" evidence="7">
    <location>
        <begin position="277"/>
        <end position="298"/>
    </location>
</feature>
<dbReference type="Proteomes" id="UP000001887">
    <property type="component" value="Chromosome"/>
</dbReference>
<dbReference type="AlphaFoldDB" id="D2R3Z4"/>
<feature type="transmembrane region" description="Helical" evidence="7">
    <location>
        <begin position="142"/>
        <end position="166"/>
    </location>
</feature>
<evidence type="ECO:0000313" key="11">
    <source>
        <dbReference type="Proteomes" id="UP000001887"/>
    </source>
</evidence>
<evidence type="ECO:0000256" key="7">
    <source>
        <dbReference type="SAM" id="Phobius"/>
    </source>
</evidence>
<evidence type="ECO:0000256" key="2">
    <source>
        <dbReference type="ARBA" id="ARBA00022692"/>
    </source>
</evidence>
<dbReference type="Pfam" id="PF01578">
    <property type="entry name" value="Cytochrom_C_asm"/>
    <property type="match status" value="1"/>
</dbReference>